<sequence length="143" mass="15517">MKLTDHFTLQEMTISVTAPRLGIDNTPSARALANLLRLCAFLEQVRSVAGGRVLISSGYRSSALNRAIGGASNSAHCTGLAADFIVPKLTPRQLAHAIADSHLMFDQLILEYDQWVHVALANSPMRRQILTVRKGTGYMSGLV</sequence>
<feature type="domain" description="Peptidase M15A C-terminal" evidence="1">
    <location>
        <begin position="6"/>
        <end position="119"/>
    </location>
</feature>
<dbReference type="SUPFAM" id="SSF55166">
    <property type="entry name" value="Hedgehog/DD-peptidase"/>
    <property type="match status" value="1"/>
</dbReference>
<dbReference type="InterPro" id="IPR009045">
    <property type="entry name" value="Zn_M74/Hedgehog-like"/>
</dbReference>
<comment type="caution">
    <text evidence="2">The sequence shown here is derived from an EMBL/GenBank/DDBJ whole genome shotgun (WGS) entry which is preliminary data.</text>
</comment>
<evidence type="ECO:0000259" key="1">
    <source>
        <dbReference type="Pfam" id="PF08291"/>
    </source>
</evidence>
<gene>
    <name evidence="2" type="ORF">DM813_25480</name>
</gene>
<accession>A0A443ZH58</accession>
<dbReference type="EMBL" id="QJRG01000049">
    <property type="protein sequence ID" value="RWU18024.1"/>
    <property type="molecule type" value="Genomic_DNA"/>
</dbReference>
<dbReference type="Gene3D" id="3.30.1380.10">
    <property type="match status" value="1"/>
</dbReference>
<dbReference type="Proteomes" id="UP000288983">
    <property type="component" value="Unassembled WGS sequence"/>
</dbReference>
<name>A0A443ZH58_9PSED</name>
<reference evidence="2 3" key="1">
    <citation type="submission" date="2018-06" db="EMBL/GenBank/DDBJ databases">
        <title>Bacteria isolated from soil of Wuhan.</title>
        <authorList>
            <person name="Wei X."/>
            <person name="Chunhua H."/>
        </authorList>
    </citation>
    <scope>NUCLEOTIDE SEQUENCE [LARGE SCALE GENOMIC DNA]</scope>
    <source>
        <strain evidence="3">xwS2</strain>
    </source>
</reference>
<evidence type="ECO:0000313" key="3">
    <source>
        <dbReference type="Proteomes" id="UP000288983"/>
    </source>
</evidence>
<protein>
    <submittedName>
        <fullName evidence="2">Peptidase M15</fullName>
    </submittedName>
</protein>
<proteinExistence type="predicted"/>
<evidence type="ECO:0000313" key="2">
    <source>
        <dbReference type="EMBL" id="RWU18024.1"/>
    </source>
</evidence>
<dbReference type="OrthoDB" id="5242612at2"/>
<dbReference type="AlphaFoldDB" id="A0A443ZH58"/>
<organism evidence="2 3">
    <name type="scientific">Pseudomonas alkylphenolica</name>
    <dbReference type="NCBI Taxonomy" id="237609"/>
    <lineage>
        <taxon>Bacteria</taxon>
        <taxon>Pseudomonadati</taxon>
        <taxon>Pseudomonadota</taxon>
        <taxon>Gammaproteobacteria</taxon>
        <taxon>Pseudomonadales</taxon>
        <taxon>Pseudomonadaceae</taxon>
        <taxon>Pseudomonas</taxon>
    </lineage>
</organism>
<dbReference type="RefSeq" id="WP_128326137.1">
    <property type="nucleotide sequence ID" value="NZ_QJRG01000049.1"/>
</dbReference>
<dbReference type="Pfam" id="PF08291">
    <property type="entry name" value="Peptidase_M15_3"/>
    <property type="match status" value="1"/>
</dbReference>
<dbReference type="InterPro" id="IPR013230">
    <property type="entry name" value="Peptidase_M15A_C"/>
</dbReference>